<dbReference type="InterPro" id="IPR018062">
    <property type="entry name" value="HTH_AraC-typ_CS"/>
</dbReference>
<dbReference type="SUPFAM" id="SSF46689">
    <property type="entry name" value="Homeodomain-like"/>
    <property type="match status" value="2"/>
</dbReference>
<dbReference type="Pfam" id="PF12833">
    <property type="entry name" value="HTH_18"/>
    <property type="match status" value="1"/>
</dbReference>
<keyword evidence="7" id="KW-1185">Reference proteome</keyword>
<dbReference type="InterPro" id="IPR032783">
    <property type="entry name" value="AraC_lig"/>
</dbReference>
<dbReference type="Pfam" id="PF12852">
    <property type="entry name" value="Cupin_6"/>
    <property type="match status" value="1"/>
</dbReference>
<feature type="compositionally biased region" description="Polar residues" evidence="4">
    <location>
        <begin position="316"/>
        <end position="326"/>
    </location>
</feature>
<dbReference type="InterPro" id="IPR020449">
    <property type="entry name" value="Tscrpt_reg_AraC-type_HTH"/>
</dbReference>
<dbReference type="InterPro" id="IPR018060">
    <property type="entry name" value="HTH_AraC"/>
</dbReference>
<dbReference type="RefSeq" id="WP_208809150.1">
    <property type="nucleotide sequence ID" value="NZ_CP045300.1"/>
</dbReference>
<dbReference type="PROSITE" id="PS01124">
    <property type="entry name" value="HTH_ARAC_FAMILY_2"/>
    <property type="match status" value="1"/>
</dbReference>
<sequence>MRDSTEMNTDIFSDILKVAEARSLVTGGFTAGGRWAIRFPAPTTIKFFAIVQGQCYVMIDDEPEALHFATGDVGLLSAQRGFVLASHTDVEPLDAMSLFSGGGKKSTQLGDGSDFRQIGGHVLLDPVFGPVLREMLPSWIQIHAASPQATTIRWLLQQLVAEQADGQPGAQLASAQLAQLLFIQVLRVHMQKADALPAGWLRAMCDRRIAPAMSMLHGDPAHNWRLEELASACAMSRTTFALRFRTSVGCAPLTYLQEWRMHLGKQALRKKTTSVAEIAQTLGYASASAFSNAFRRVTGMSPKTWREAGGYDSDRQTLPASASVNV</sequence>
<evidence type="ECO:0000259" key="5">
    <source>
        <dbReference type="PROSITE" id="PS01124"/>
    </source>
</evidence>
<keyword evidence="1" id="KW-0805">Transcription regulation</keyword>
<proteinExistence type="predicted"/>
<keyword evidence="2 6" id="KW-0238">DNA-binding</keyword>
<feature type="domain" description="HTH araC/xylS-type" evidence="5">
    <location>
        <begin position="210"/>
        <end position="308"/>
    </location>
</feature>
<dbReference type="AlphaFoldDB" id="A0A1I6YBG0"/>
<reference evidence="7" key="1">
    <citation type="submission" date="2016-10" db="EMBL/GenBank/DDBJ databases">
        <authorList>
            <person name="Varghese N."/>
            <person name="Submissions S."/>
        </authorList>
    </citation>
    <scope>NUCLEOTIDE SEQUENCE [LARGE SCALE GENOMIC DNA]</scope>
    <source>
        <strain evidence="7">Ah-143</strain>
    </source>
</reference>
<dbReference type="GO" id="GO:0043565">
    <property type="term" value="F:sequence-specific DNA binding"/>
    <property type="evidence" value="ECO:0007669"/>
    <property type="project" value="InterPro"/>
</dbReference>
<gene>
    <name evidence="6" type="ORF">SAMN05192562_101423</name>
</gene>
<dbReference type="PROSITE" id="PS00041">
    <property type="entry name" value="HTH_ARAC_FAMILY_1"/>
    <property type="match status" value="1"/>
</dbReference>
<feature type="region of interest" description="Disordered" evidence="4">
    <location>
        <begin position="307"/>
        <end position="326"/>
    </location>
</feature>
<dbReference type="InterPro" id="IPR009057">
    <property type="entry name" value="Homeodomain-like_sf"/>
</dbReference>
<protein>
    <submittedName>
        <fullName evidence="6">AraC-type DNA-binding protein</fullName>
    </submittedName>
</protein>
<dbReference type="SMART" id="SM00342">
    <property type="entry name" value="HTH_ARAC"/>
    <property type="match status" value="1"/>
</dbReference>
<dbReference type="EMBL" id="FPAU01000001">
    <property type="protein sequence ID" value="SFT47524.1"/>
    <property type="molecule type" value="Genomic_DNA"/>
</dbReference>
<evidence type="ECO:0000256" key="1">
    <source>
        <dbReference type="ARBA" id="ARBA00023015"/>
    </source>
</evidence>
<evidence type="ECO:0000313" key="7">
    <source>
        <dbReference type="Proteomes" id="UP000199187"/>
    </source>
</evidence>
<dbReference type="PRINTS" id="PR00032">
    <property type="entry name" value="HTHARAC"/>
</dbReference>
<name>A0A1I6YBG0_9ENTR</name>
<evidence type="ECO:0000256" key="3">
    <source>
        <dbReference type="ARBA" id="ARBA00023163"/>
    </source>
</evidence>
<evidence type="ECO:0000256" key="2">
    <source>
        <dbReference type="ARBA" id="ARBA00023125"/>
    </source>
</evidence>
<dbReference type="Gene3D" id="1.10.10.60">
    <property type="entry name" value="Homeodomain-like"/>
    <property type="match status" value="2"/>
</dbReference>
<keyword evidence="3" id="KW-0804">Transcription</keyword>
<dbReference type="GO" id="GO:0003700">
    <property type="term" value="F:DNA-binding transcription factor activity"/>
    <property type="evidence" value="ECO:0007669"/>
    <property type="project" value="InterPro"/>
</dbReference>
<dbReference type="Proteomes" id="UP000199187">
    <property type="component" value="Unassembled WGS sequence"/>
</dbReference>
<evidence type="ECO:0000313" key="6">
    <source>
        <dbReference type="EMBL" id="SFT47524.1"/>
    </source>
</evidence>
<accession>A0A1I6YBG0</accession>
<dbReference type="PANTHER" id="PTHR46796:SF7">
    <property type="entry name" value="ARAC FAMILY TRANSCRIPTIONAL REGULATOR"/>
    <property type="match status" value="1"/>
</dbReference>
<organism evidence="6 7">
    <name type="scientific">Kosakonia arachidis</name>
    <dbReference type="NCBI Taxonomy" id="551989"/>
    <lineage>
        <taxon>Bacteria</taxon>
        <taxon>Pseudomonadati</taxon>
        <taxon>Pseudomonadota</taxon>
        <taxon>Gammaproteobacteria</taxon>
        <taxon>Enterobacterales</taxon>
        <taxon>Enterobacteriaceae</taxon>
        <taxon>Kosakonia</taxon>
    </lineage>
</organism>
<dbReference type="PANTHER" id="PTHR46796">
    <property type="entry name" value="HTH-TYPE TRANSCRIPTIONAL ACTIVATOR RHAS-RELATED"/>
    <property type="match status" value="1"/>
</dbReference>
<evidence type="ECO:0000256" key="4">
    <source>
        <dbReference type="SAM" id="MobiDB-lite"/>
    </source>
</evidence>
<dbReference type="InterPro" id="IPR050204">
    <property type="entry name" value="AraC_XylS_family_regulators"/>
</dbReference>